<dbReference type="InterPro" id="IPR029068">
    <property type="entry name" value="Glyas_Bleomycin-R_OHBP_Dase"/>
</dbReference>
<dbReference type="PANTHER" id="PTHR33990:SF4">
    <property type="entry name" value="PHNB-LIKE DOMAIN-CONTAINING PROTEIN"/>
    <property type="match status" value="1"/>
</dbReference>
<gene>
    <name evidence="2" type="ORF">ACFSKX_06500</name>
</gene>
<dbReference type="InterPro" id="IPR009725">
    <property type="entry name" value="3_dmu_93_MTrfase"/>
</dbReference>
<keyword evidence="3" id="KW-1185">Reference proteome</keyword>
<dbReference type="Gene3D" id="3.30.720.110">
    <property type="match status" value="1"/>
</dbReference>
<dbReference type="PIRSF" id="PIRSF021700">
    <property type="entry name" value="3_dmu_93_MTrfase"/>
    <property type="match status" value="1"/>
</dbReference>
<dbReference type="Gene3D" id="3.30.720.100">
    <property type="match status" value="1"/>
</dbReference>
<organism evidence="2 3">
    <name type="scientific">Microbulbifer halophilus</name>
    <dbReference type="NCBI Taxonomy" id="453963"/>
    <lineage>
        <taxon>Bacteria</taxon>
        <taxon>Pseudomonadati</taxon>
        <taxon>Pseudomonadota</taxon>
        <taxon>Gammaproteobacteria</taxon>
        <taxon>Cellvibrionales</taxon>
        <taxon>Microbulbiferaceae</taxon>
        <taxon>Microbulbifer</taxon>
    </lineage>
</organism>
<dbReference type="InterPro" id="IPR028973">
    <property type="entry name" value="PhnB-like"/>
</dbReference>
<dbReference type="Pfam" id="PF06983">
    <property type="entry name" value="3-dmu-9_3-mt"/>
    <property type="match status" value="1"/>
</dbReference>
<accession>A0ABW5E902</accession>
<reference evidence="3" key="1">
    <citation type="journal article" date="2019" name="Int. J. Syst. Evol. Microbiol.">
        <title>The Global Catalogue of Microorganisms (GCM) 10K type strain sequencing project: providing services to taxonomists for standard genome sequencing and annotation.</title>
        <authorList>
            <consortium name="The Broad Institute Genomics Platform"/>
            <consortium name="The Broad Institute Genome Sequencing Center for Infectious Disease"/>
            <person name="Wu L."/>
            <person name="Ma J."/>
        </authorList>
    </citation>
    <scope>NUCLEOTIDE SEQUENCE [LARGE SCALE GENOMIC DNA]</scope>
    <source>
        <strain evidence="3">KCTC 12848</strain>
    </source>
</reference>
<dbReference type="EMBL" id="JBHUJD010000006">
    <property type="protein sequence ID" value="MFD2310066.1"/>
    <property type="molecule type" value="Genomic_DNA"/>
</dbReference>
<dbReference type="RefSeq" id="WP_265720027.1">
    <property type="nucleotide sequence ID" value="NZ_JAPIVK010000001.1"/>
</dbReference>
<name>A0ABW5E902_9GAMM</name>
<evidence type="ECO:0000259" key="1">
    <source>
        <dbReference type="Pfam" id="PF06983"/>
    </source>
</evidence>
<protein>
    <submittedName>
        <fullName evidence="2">VOC family protein</fullName>
    </submittedName>
</protein>
<dbReference type="PANTHER" id="PTHR33990">
    <property type="entry name" value="PROTEIN YJDN-RELATED"/>
    <property type="match status" value="1"/>
</dbReference>
<dbReference type="CDD" id="cd06588">
    <property type="entry name" value="PhnB_like"/>
    <property type="match status" value="1"/>
</dbReference>
<sequence length="130" mass="14418">MKTRTHLMFDGDAEAAMDLYTSVFPGAEILEVEKYGPGEPGEEGSVKQARFSLAGQEFLCIDSPAKHDFGFTPSISIFVDCESEGELEQLFGQLAEGGAVLMPLDDYGFSRRFGWLNDRFGVSWQMNLPH</sequence>
<feature type="domain" description="PhnB-like" evidence="1">
    <location>
        <begin position="2"/>
        <end position="126"/>
    </location>
</feature>
<dbReference type="SUPFAM" id="SSF54593">
    <property type="entry name" value="Glyoxalase/Bleomycin resistance protein/Dihydroxybiphenyl dioxygenase"/>
    <property type="match status" value="1"/>
</dbReference>
<evidence type="ECO:0000313" key="3">
    <source>
        <dbReference type="Proteomes" id="UP001597425"/>
    </source>
</evidence>
<dbReference type="Proteomes" id="UP001597425">
    <property type="component" value="Unassembled WGS sequence"/>
</dbReference>
<comment type="caution">
    <text evidence="2">The sequence shown here is derived from an EMBL/GenBank/DDBJ whole genome shotgun (WGS) entry which is preliminary data.</text>
</comment>
<evidence type="ECO:0000313" key="2">
    <source>
        <dbReference type="EMBL" id="MFD2310066.1"/>
    </source>
</evidence>
<proteinExistence type="predicted"/>